<accession>X1FEP8</accession>
<dbReference type="AlphaFoldDB" id="X1FEP8"/>
<proteinExistence type="predicted"/>
<name>X1FEP8_9ZZZZ</name>
<organism evidence="1">
    <name type="scientific">marine sediment metagenome</name>
    <dbReference type="NCBI Taxonomy" id="412755"/>
    <lineage>
        <taxon>unclassified sequences</taxon>
        <taxon>metagenomes</taxon>
        <taxon>ecological metagenomes</taxon>
    </lineage>
</organism>
<evidence type="ECO:0000313" key="1">
    <source>
        <dbReference type="EMBL" id="GAH27899.1"/>
    </source>
</evidence>
<reference evidence="1" key="1">
    <citation type="journal article" date="2014" name="Front. Microbiol.">
        <title>High frequency of phylogenetically diverse reductive dehalogenase-homologous genes in deep subseafloor sedimentary metagenomes.</title>
        <authorList>
            <person name="Kawai M."/>
            <person name="Futagami T."/>
            <person name="Toyoda A."/>
            <person name="Takaki Y."/>
            <person name="Nishi S."/>
            <person name="Hori S."/>
            <person name="Arai W."/>
            <person name="Tsubouchi T."/>
            <person name="Morono Y."/>
            <person name="Uchiyama I."/>
            <person name="Ito T."/>
            <person name="Fujiyama A."/>
            <person name="Inagaki F."/>
            <person name="Takami H."/>
        </authorList>
    </citation>
    <scope>NUCLEOTIDE SEQUENCE</scope>
    <source>
        <strain evidence="1">Expedition CK06-06</strain>
    </source>
</reference>
<comment type="caution">
    <text evidence="1">The sequence shown here is derived from an EMBL/GenBank/DDBJ whole genome shotgun (WGS) entry which is preliminary data.</text>
</comment>
<gene>
    <name evidence="1" type="ORF">S03H2_10023</name>
</gene>
<feature type="non-terminal residue" evidence="1">
    <location>
        <position position="1"/>
    </location>
</feature>
<dbReference type="EMBL" id="BARU01005182">
    <property type="protein sequence ID" value="GAH27899.1"/>
    <property type="molecule type" value="Genomic_DNA"/>
</dbReference>
<sequence length="32" mass="3974">KKKLSYKYGWDSKQNPGKYERAVRLLFRIMRL</sequence>
<protein>
    <submittedName>
        <fullName evidence="1">Uncharacterized protein</fullName>
    </submittedName>
</protein>